<proteinExistence type="inferred from homology"/>
<organism evidence="3 4">
    <name type="scientific">Blastopirellula marina</name>
    <dbReference type="NCBI Taxonomy" id="124"/>
    <lineage>
        <taxon>Bacteria</taxon>
        <taxon>Pseudomonadati</taxon>
        <taxon>Planctomycetota</taxon>
        <taxon>Planctomycetia</taxon>
        <taxon>Pirellulales</taxon>
        <taxon>Pirellulaceae</taxon>
        <taxon>Blastopirellula</taxon>
    </lineage>
</organism>
<sequence length="371" mass="40607">MKKLRLACVVGARPNFMKMAPLLRAFEAYPQVETVLIHTGQHYDRNLSDVFFEELGIKHPDVSLNVGSGSHGVQTAQIIEKIEQVLQDASAEGTPFDRLIVVGDVNSTMAATLASVKLGIPVAHVEAGLRSFDRTMPEEINRIVTDALSDMLLVSEPSGIENLKQEGKPEEQLYLVGNVMIDTLMHLLPKARQSDVLSRYELQPSQYGLVTLHRPANVDDPKILESLLDVLIDISKRLKLIFPIHPRTEKRLTDFGLLDKVKSADAIVLAPPLGYLDFLALSSQAKVIVTDSGGLQEESTVLGVPCLTLRPNTERPCTTEGGTSTLIGNDAALLNQCLEDVLEGRYKNGTAPKVWDGKAAERIASVIVERC</sequence>
<reference evidence="3 4" key="1">
    <citation type="submission" date="2018-02" db="EMBL/GenBank/DDBJ databases">
        <title>Comparative genomes isolates from brazilian mangrove.</title>
        <authorList>
            <person name="Araujo J.E."/>
            <person name="Taketani R.G."/>
            <person name="Silva M.C.P."/>
            <person name="Loureco M.V."/>
            <person name="Andreote F.D."/>
        </authorList>
    </citation>
    <scope>NUCLEOTIDE SEQUENCE [LARGE SCALE GENOMIC DNA]</scope>
    <source>
        <strain evidence="3 4">Hex-1 MGV</strain>
    </source>
</reference>
<comment type="similarity">
    <text evidence="1">Belongs to the UDP-N-acetylglucosamine 2-epimerase family.</text>
</comment>
<dbReference type="CDD" id="cd03786">
    <property type="entry name" value="GTB_UDP-GlcNAc_2-Epimerase"/>
    <property type="match status" value="1"/>
</dbReference>
<dbReference type="OrthoDB" id="9803238at2"/>
<gene>
    <name evidence="3" type="ORF">C5Y83_27530</name>
</gene>
<feature type="domain" description="UDP-N-acetylglucosamine 2-epimerase" evidence="2">
    <location>
        <begin position="25"/>
        <end position="367"/>
    </location>
</feature>
<dbReference type="RefSeq" id="WP_105332991.1">
    <property type="nucleotide sequence ID" value="NZ_PUHY01000015.1"/>
</dbReference>
<comment type="caution">
    <text evidence="3">The sequence shown here is derived from an EMBL/GenBank/DDBJ whole genome shotgun (WGS) entry which is preliminary data.</text>
</comment>
<name>A0A2S8FCB8_9BACT</name>
<dbReference type="InterPro" id="IPR003331">
    <property type="entry name" value="UDP_GlcNAc_Epimerase_2_dom"/>
</dbReference>
<dbReference type="Pfam" id="PF02350">
    <property type="entry name" value="Epimerase_2"/>
    <property type="match status" value="1"/>
</dbReference>
<evidence type="ECO:0000259" key="2">
    <source>
        <dbReference type="Pfam" id="PF02350"/>
    </source>
</evidence>
<protein>
    <submittedName>
        <fullName evidence="3">UDP-N-acetylglucosamine 2-epimerase (Non-hydrolyzing)</fullName>
    </submittedName>
</protein>
<dbReference type="Gene3D" id="3.40.50.2000">
    <property type="entry name" value="Glycogen Phosphorylase B"/>
    <property type="match status" value="2"/>
</dbReference>
<dbReference type="SUPFAM" id="SSF53756">
    <property type="entry name" value="UDP-Glycosyltransferase/glycogen phosphorylase"/>
    <property type="match status" value="1"/>
</dbReference>
<dbReference type="PANTHER" id="PTHR43174">
    <property type="entry name" value="UDP-N-ACETYLGLUCOSAMINE 2-EPIMERASE"/>
    <property type="match status" value="1"/>
</dbReference>
<dbReference type="PANTHER" id="PTHR43174:SF1">
    <property type="entry name" value="UDP-N-ACETYLGLUCOSAMINE 2-EPIMERASE"/>
    <property type="match status" value="1"/>
</dbReference>
<evidence type="ECO:0000313" key="4">
    <source>
        <dbReference type="Proteomes" id="UP000238322"/>
    </source>
</evidence>
<accession>A0A2S8FCB8</accession>
<evidence type="ECO:0000313" key="3">
    <source>
        <dbReference type="EMBL" id="PQO29797.1"/>
    </source>
</evidence>
<dbReference type="AlphaFoldDB" id="A0A2S8FCB8"/>
<dbReference type="InterPro" id="IPR029767">
    <property type="entry name" value="WecB-like"/>
</dbReference>
<dbReference type="Proteomes" id="UP000238322">
    <property type="component" value="Unassembled WGS sequence"/>
</dbReference>
<evidence type="ECO:0000256" key="1">
    <source>
        <dbReference type="RuleBase" id="RU003513"/>
    </source>
</evidence>
<dbReference type="EMBL" id="PUHY01000015">
    <property type="protein sequence ID" value="PQO29797.1"/>
    <property type="molecule type" value="Genomic_DNA"/>
</dbReference>
<dbReference type="NCBIfam" id="TIGR00236">
    <property type="entry name" value="wecB"/>
    <property type="match status" value="1"/>
</dbReference>
<keyword evidence="1" id="KW-0413">Isomerase</keyword>
<dbReference type="GO" id="GO:0016853">
    <property type="term" value="F:isomerase activity"/>
    <property type="evidence" value="ECO:0007669"/>
    <property type="project" value="UniProtKB-KW"/>
</dbReference>